<proteinExistence type="predicted"/>
<reference evidence="1" key="1">
    <citation type="submission" date="2018-02" db="EMBL/GenBank/DDBJ databases">
        <title>Rhizophora mucronata_Transcriptome.</title>
        <authorList>
            <person name="Meera S.P."/>
            <person name="Sreeshan A."/>
            <person name="Augustine A."/>
        </authorList>
    </citation>
    <scope>NUCLEOTIDE SEQUENCE</scope>
    <source>
        <tissue evidence="1">Leaf</tissue>
    </source>
</reference>
<name>A0A2P2Q0I5_RHIMU</name>
<dbReference type="EMBL" id="GGEC01079959">
    <property type="protein sequence ID" value="MBX60443.1"/>
    <property type="molecule type" value="Transcribed_RNA"/>
</dbReference>
<protein>
    <submittedName>
        <fullName evidence="1">Uncharacterized protein</fullName>
    </submittedName>
</protein>
<evidence type="ECO:0000313" key="1">
    <source>
        <dbReference type="EMBL" id="MBX60443.1"/>
    </source>
</evidence>
<sequence>MKYRENEFPSKYFPHKLDSVENDI</sequence>
<dbReference type="AlphaFoldDB" id="A0A2P2Q0I5"/>
<organism evidence="1">
    <name type="scientific">Rhizophora mucronata</name>
    <name type="common">Asiatic mangrove</name>
    <dbReference type="NCBI Taxonomy" id="61149"/>
    <lineage>
        <taxon>Eukaryota</taxon>
        <taxon>Viridiplantae</taxon>
        <taxon>Streptophyta</taxon>
        <taxon>Embryophyta</taxon>
        <taxon>Tracheophyta</taxon>
        <taxon>Spermatophyta</taxon>
        <taxon>Magnoliopsida</taxon>
        <taxon>eudicotyledons</taxon>
        <taxon>Gunneridae</taxon>
        <taxon>Pentapetalae</taxon>
        <taxon>rosids</taxon>
        <taxon>fabids</taxon>
        <taxon>Malpighiales</taxon>
        <taxon>Rhizophoraceae</taxon>
        <taxon>Rhizophora</taxon>
    </lineage>
</organism>
<accession>A0A2P2Q0I5</accession>